<accession>A0A9W9NXU6</accession>
<keyword evidence="2" id="KW-1185">Reference proteome</keyword>
<evidence type="ECO:0000313" key="1">
    <source>
        <dbReference type="EMBL" id="KAJ5231641.1"/>
    </source>
</evidence>
<reference evidence="1" key="2">
    <citation type="journal article" date="2023" name="IMA Fungus">
        <title>Comparative genomic study of the Penicillium genus elucidates a diverse pangenome and 15 lateral gene transfer events.</title>
        <authorList>
            <person name="Petersen C."/>
            <person name="Sorensen T."/>
            <person name="Nielsen M.R."/>
            <person name="Sondergaard T.E."/>
            <person name="Sorensen J.L."/>
            <person name="Fitzpatrick D.A."/>
            <person name="Frisvad J.C."/>
            <person name="Nielsen K.L."/>
        </authorList>
    </citation>
    <scope>NUCLEOTIDE SEQUENCE</scope>
    <source>
        <strain evidence="1">IBT 23319</strain>
    </source>
</reference>
<dbReference type="Proteomes" id="UP001147733">
    <property type="component" value="Unassembled WGS sequence"/>
</dbReference>
<name>A0A9W9NXU6_PENCI</name>
<dbReference type="EMBL" id="JAPQKT010000005">
    <property type="protein sequence ID" value="KAJ5231641.1"/>
    <property type="molecule type" value="Genomic_DNA"/>
</dbReference>
<dbReference type="RefSeq" id="XP_056500385.1">
    <property type="nucleotide sequence ID" value="XM_056645147.1"/>
</dbReference>
<evidence type="ECO:0000313" key="2">
    <source>
        <dbReference type="Proteomes" id="UP001147733"/>
    </source>
</evidence>
<protein>
    <submittedName>
        <fullName evidence="1">Uncharacterized protein</fullName>
    </submittedName>
</protein>
<dbReference type="AlphaFoldDB" id="A0A9W9NXU6"/>
<dbReference type="OrthoDB" id="5295627at2759"/>
<dbReference type="InterPro" id="IPR049232">
    <property type="entry name" value="DUF6829"/>
</dbReference>
<dbReference type="Pfam" id="PF20717">
    <property type="entry name" value="DUF6829"/>
    <property type="match status" value="1"/>
</dbReference>
<proteinExistence type="predicted"/>
<organism evidence="1 2">
    <name type="scientific">Penicillium citrinum</name>
    <dbReference type="NCBI Taxonomy" id="5077"/>
    <lineage>
        <taxon>Eukaryota</taxon>
        <taxon>Fungi</taxon>
        <taxon>Dikarya</taxon>
        <taxon>Ascomycota</taxon>
        <taxon>Pezizomycotina</taxon>
        <taxon>Eurotiomycetes</taxon>
        <taxon>Eurotiomycetidae</taxon>
        <taxon>Eurotiales</taxon>
        <taxon>Aspergillaceae</taxon>
        <taxon>Penicillium</taxon>
    </lineage>
</organism>
<sequence length="439" mass="49706">MDNNGWSLREACTDPDNLFAVPQEDLLRLVYKEFSEDIDRLTRAYSIREDWNPPDCPSPSFILYKENYDEVNRTLVGLLALRWIYLGEYETFVASQPPTLRITRQSFDWLRDFYRRNAAEADTLYVVIMSIVINDLGKDPQLAIDYKELTGEDISQVNHDSIISKACGVGLVKSLEKLSPSDREDVKCSIELGATLNFGQLGQGENVPVCLAGLLKLRSRPRSFEIRFMEQLLDIAGAAGHMDWTSAKTLIEPLFQSHESVYYACRAIISGELDTRGGYDLILIRRAEFLQKEGYRLLDVKNSPNDRALIRLFCMARVTDLEKAEMFENTWNGLEDITREGLIRDLNIDGTSGQPAIQPTYMPAFLSRIHDEKALTCALNFLSRIVSGVDDHDPSAVVIERSVLGVMKEYVETGIFDKDPQVLESINVPEAVIAQRESD</sequence>
<comment type="caution">
    <text evidence="1">The sequence shown here is derived from an EMBL/GenBank/DDBJ whole genome shotgun (WGS) entry which is preliminary data.</text>
</comment>
<reference evidence="1" key="1">
    <citation type="submission" date="2022-11" db="EMBL/GenBank/DDBJ databases">
        <authorList>
            <person name="Petersen C."/>
        </authorList>
    </citation>
    <scope>NUCLEOTIDE SEQUENCE</scope>
    <source>
        <strain evidence="1">IBT 23319</strain>
    </source>
</reference>
<gene>
    <name evidence="1" type="ORF">N7469_006229</name>
</gene>
<dbReference type="GeneID" id="81384314"/>